<dbReference type="EMBL" id="BQNB010012877">
    <property type="protein sequence ID" value="GJT09031.1"/>
    <property type="molecule type" value="Genomic_DNA"/>
</dbReference>
<keyword evidence="2" id="KW-1185">Reference proteome</keyword>
<dbReference type="PANTHER" id="PTHR33116">
    <property type="entry name" value="REVERSE TRANSCRIPTASE ZINC-BINDING DOMAIN-CONTAINING PROTEIN-RELATED-RELATED"/>
    <property type="match status" value="1"/>
</dbReference>
<organism evidence="1 2">
    <name type="scientific">Tanacetum coccineum</name>
    <dbReference type="NCBI Taxonomy" id="301880"/>
    <lineage>
        <taxon>Eukaryota</taxon>
        <taxon>Viridiplantae</taxon>
        <taxon>Streptophyta</taxon>
        <taxon>Embryophyta</taxon>
        <taxon>Tracheophyta</taxon>
        <taxon>Spermatophyta</taxon>
        <taxon>Magnoliopsida</taxon>
        <taxon>eudicotyledons</taxon>
        <taxon>Gunneridae</taxon>
        <taxon>Pentapetalae</taxon>
        <taxon>asterids</taxon>
        <taxon>campanulids</taxon>
        <taxon>Asterales</taxon>
        <taxon>Asteraceae</taxon>
        <taxon>Asteroideae</taxon>
        <taxon>Anthemideae</taxon>
        <taxon>Anthemidinae</taxon>
        <taxon>Tanacetum</taxon>
    </lineage>
</organism>
<dbReference type="PANTHER" id="PTHR33116:SF84">
    <property type="entry name" value="RNA-DIRECTED DNA POLYMERASE"/>
    <property type="match status" value="1"/>
</dbReference>
<evidence type="ECO:0000313" key="2">
    <source>
        <dbReference type="Proteomes" id="UP001151760"/>
    </source>
</evidence>
<sequence length="315" mass="36144">MRGFLWCQGELKKGKAKVDWESVCKPKLEGGLGIRRLEDFNVALMALTFEASSPIKNLYGLNRSIPISLRINNGKLTSMWFDKWHDLCPIRDLLAIRDITRSGFGLDDFVCDFISNGNWRWPPDWLVRVPGLYSILVPIRVDCNDVCLWCDLQGNLKPFSVACVWDSIRLRVDIVDWYHVVWFQVRGLADMDQIPPRFIDIVVYLIPISKGKSVVSVIYRLLLGAVSFHIWMERNSRLFKKKLSTVPQIVQVISSMVCLKLVSFKFKKVSTRSRLLLDQWKIPSCCLVHKGSFGFFKEAALLGSLAPFMLLLLES</sequence>
<reference evidence="1" key="1">
    <citation type="journal article" date="2022" name="Int. J. Mol. Sci.">
        <title>Draft Genome of Tanacetum Coccineum: Genomic Comparison of Closely Related Tanacetum-Family Plants.</title>
        <authorList>
            <person name="Yamashiro T."/>
            <person name="Shiraishi A."/>
            <person name="Nakayama K."/>
            <person name="Satake H."/>
        </authorList>
    </citation>
    <scope>NUCLEOTIDE SEQUENCE</scope>
</reference>
<evidence type="ECO:0008006" key="3">
    <source>
        <dbReference type="Google" id="ProtNLM"/>
    </source>
</evidence>
<name>A0ABQ5B6C6_9ASTR</name>
<dbReference type="Proteomes" id="UP001151760">
    <property type="component" value="Unassembled WGS sequence"/>
</dbReference>
<evidence type="ECO:0000313" key="1">
    <source>
        <dbReference type="EMBL" id="GJT09031.1"/>
    </source>
</evidence>
<protein>
    <recommendedName>
        <fullName evidence="3">Reverse transcriptase zinc-binding domain-containing protein</fullName>
    </recommendedName>
</protein>
<gene>
    <name evidence="1" type="ORF">Tco_0843493</name>
</gene>
<proteinExistence type="predicted"/>
<reference evidence="1" key="2">
    <citation type="submission" date="2022-01" db="EMBL/GenBank/DDBJ databases">
        <authorList>
            <person name="Yamashiro T."/>
            <person name="Shiraishi A."/>
            <person name="Satake H."/>
            <person name="Nakayama K."/>
        </authorList>
    </citation>
    <scope>NUCLEOTIDE SEQUENCE</scope>
</reference>
<comment type="caution">
    <text evidence="1">The sequence shown here is derived from an EMBL/GenBank/DDBJ whole genome shotgun (WGS) entry which is preliminary data.</text>
</comment>
<accession>A0ABQ5B6C6</accession>